<dbReference type="PANTHER" id="PTHR43215:SF14">
    <property type="entry name" value="RADIAL SPOKE HEAD 1 HOMOLOG"/>
    <property type="match status" value="1"/>
</dbReference>
<dbReference type="EMBL" id="CAMXCT030000627">
    <property type="protein sequence ID" value="CAL4768676.1"/>
    <property type="molecule type" value="Genomic_DNA"/>
</dbReference>
<dbReference type="PANTHER" id="PTHR43215">
    <property type="entry name" value="RADIAL SPOKE HEAD 1 HOMOLOG"/>
    <property type="match status" value="1"/>
</dbReference>
<keyword evidence="6" id="KW-1185">Reference proteome</keyword>
<dbReference type="PROSITE" id="PS50088">
    <property type="entry name" value="ANK_REPEAT"/>
    <property type="match status" value="2"/>
</dbReference>
<dbReference type="PROSITE" id="PS50297">
    <property type="entry name" value="ANK_REP_REGION"/>
    <property type="match status" value="2"/>
</dbReference>
<dbReference type="SUPFAM" id="SSF48403">
    <property type="entry name" value="Ankyrin repeat"/>
    <property type="match status" value="1"/>
</dbReference>
<evidence type="ECO:0000256" key="2">
    <source>
        <dbReference type="PROSITE-ProRule" id="PRU00023"/>
    </source>
</evidence>
<evidence type="ECO:0000313" key="5">
    <source>
        <dbReference type="EMBL" id="CAL4768676.1"/>
    </source>
</evidence>
<evidence type="ECO:0000313" key="4">
    <source>
        <dbReference type="EMBL" id="CAL1134739.1"/>
    </source>
</evidence>
<dbReference type="SUPFAM" id="SSF82185">
    <property type="entry name" value="Histone H3 K4-specific methyltransferase SET7/9 N-terminal domain"/>
    <property type="match status" value="2"/>
</dbReference>
<dbReference type="FunFam" id="2.20.110.10:FF:000002">
    <property type="entry name" value="Phosphatidylinositol 4-phosphate 5-kinase 8"/>
    <property type="match status" value="1"/>
</dbReference>
<dbReference type="SMART" id="SM00248">
    <property type="entry name" value="ANK"/>
    <property type="match status" value="4"/>
</dbReference>
<accession>A0A9P1FL77</accession>
<organism evidence="3">
    <name type="scientific">Cladocopium goreaui</name>
    <dbReference type="NCBI Taxonomy" id="2562237"/>
    <lineage>
        <taxon>Eukaryota</taxon>
        <taxon>Sar</taxon>
        <taxon>Alveolata</taxon>
        <taxon>Dinophyceae</taxon>
        <taxon>Suessiales</taxon>
        <taxon>Symbiodiniaceae</taxon>
        <taxon>Cladocopium</taxon>
    </lineage>
</organism>
<dbReference type="Gene3D" id="2.20.110.10">
    <property type="entry name" value="Histone H3 K4-specific methyltransferase SET7/9 N-terminal domain"/>
    <property type="match status" value="4"/>
</dbReference>
<dbReference type="PRINTS" id="PR01415">
    <property type="entry name" value="ANKYRIN"/>
</dbReference>
<dbReference type="Gene3D" id="1.25.40.20">
    <property type="entry name" value="Ankyrin repeat-containing domain"/>
    <property type="match status" value="2"/>
</dbReference>
<dbReference type="Proteomes" id="UP001152797">
    <property type="component" value="Unassembled WGS sequence"/>
</dbReference>
<dbReference type="AlphaFoldDB" id="A0A9P1FL77"/>
<dbReference type="Pfam" id="PF00023">
    <property type="entry name" value="Ank"/>
    <property type="match status" value="1"/>
</dbReference>
<dbReference type="EMBL" id="CAMXCT010000627">
    <property type="protein sequence ID" value="CAI3981364.1"/>
    <property type="molecule type" value="Genomic_DNA"/>
</dbReference>
<feature type="repeat" description="ANK" evidence="2">
    <location>
        <begin position="353"/>
        <end position="385"/>
    </location>
</feature>
<dbReference type="InterPro" id="IPR003409">
    <property type="entry name" value="MORN"/>
</dbReference>
<dbReference type="EMBL" id="CAMXCT020000627">
    <property type="protein sequence ID" value="CAL1134739.1"/>
    <property type="molecule type" value="Genomic_DNA"/>
</dbReference>
<reference evidence="4" key="2">
    <citation type="submission" date="2024-04" db="EMBL/GenBank/DDBJ databases">
        <authorList>
            <person name="Chen Y."/>
            <person name="Shah S."/>
            <person name="Dougan E. K."/>
            <person name="Thang M."/>
            <person name="Chan C."/>
        </authorList>
    </citation>
    <scope>NUCLEOTIDE SEQUENCE [LARGE SCALE GENOMIC DNA]</scope>
</reference>
<dbReference type="Pfam" id="PF02493">
    <property type="entry name" value="MORN"/>
    <property type="match status" value="9"/>
</dbReference>
<keyword evidence="1" id="KW-0677">Repeat</keyword>
<gene>
    <name evidence="3" type="ORF">C1SCF055_LOCUS9163</name>
</gene>
<name>A0A9P1FL77_9DINO</name>
<proteinExistence type="predicted"/>
<comment type="caution">
    <text evidence="3">The sequence shown here is derived from an EMBL/GenBank/DDBJ whole genome shotgun (WGS) entry which is preliminary data.</text>
</comment>
<dbReference type="SMART" id="SM00698">
    <property type="entry name" value="MORN"/>
    <property type="match status" value="9"/>
</dbReference>
<sequence>MQCHALRCHVAVSLLVQERTGHQSCTQQQLAGEAVATCSRTTECQPFVELFVYQMNWTAFSCTGQVSALAVRVPLQFFTGGHEHRWQAMSQVESGTFHHRYFSSHFITGCMRHEEAWMAQIYGKKLRLGDEAIEACSLLFGQHFHFALPSKLTCWELSMWLVGGPGGALPELHRGQRERTEQRSHHCSFSRRVSTELPLYRCVTGPSDILYLPDGWAHATCGLATFNVGVGYIGSVSPLPPLHRAAVTGDLQALDEVATSSALSGAELVELAGAGMLNEAGLPPLHWAAWNGHVAVMRKLMNMAGLAGKSRTQPVVAHATHATHALRWAAARGHSSASAFLAQQIGPHARDEEGATALHWAATTGHVSVMKELLKLKADPDVSDDFGARPLHFLAGEGHLAAMRLLIAHKADVNVMDTQGVTAAHAAAQFGHAPMLHLLTAEGAAEKDEIAEFCSIDAWETGTAPACCASTFNDAADMVKDNVPGSLRNSKDSRTFESGATYTGEWKGSSRHGKGVQIWPDGARYEGDWADDKASGFGRFEHVDGDVYEGQWKNDKAHGQGVYYHADGSKYDGQWEEDKQHGQGIEVWPDGAKYTGSYVLGNKNGKGTFSWADGSSYQGEFMGNDIHGVGVYRWSDGRKFEGQWAHNRMHGTGLFTWVDGRSYEGEYVNDQKDGEGIFRWPDGRQYHGQWKYGKQHGIGVYCTARGDKRKGEWEEGRRTCWLGPAEASNKEHDCDTV</sequence>
<dbReference type="InterPro" id="IPR002110">
    <property type="entry name" value="Ankyrin_rpt"/>
</dbReference>
<evidence type="ECO:0000313" key="3">
    <source>
        <dbReference type="EMBL" id="CAI3981364.1"/>
    </source>
</evidence>
<evidence type="ECO:0000256" key="1">
    <source>
        <dbReference type="ARBA" id="ARBA00022737"/>
    </source>
</evidence>
<dbReference type="InterPro" id="IPR036770">
    <property type="entry name" value="Ankyrin_rpt-contain_sf"/>
</dbReference>
<evidence type="ECO:0000313" key="6">
    <source>
        <dbReference type="Proteomes" id="UP001152797"/>
    </source>
</evidence>
<dbReference type="GO" id="GO:0005829">
    <property type="term" value="C:cytosol"/>
    <property type="evidence" value="ECO:0007669"/>
    <property type="project" value="TreeGrafter"/>
</dbReference>
<dbReference type="Pfam" id="PF12796">
    <property type="entry name" value="Ank_2"/>
    <property type="match status" value="1"/>
</dbReference>
<dbReference type="OrthoDB" id="437960at2759"/>
<keyword evidence="2" id="KW-0040">ANK repeat</keyword>
<protein>
    <submittedName>
        <fullName evidence="5">Phosphatidylinositol 4-phosphate 5-kinase 8 (AtPIP5K8) (1-phosphatidylinositol 4-phosphate kinase 8 ) (Diphosphoinositide kinase 8) (PtdIns(4)P-5-kinase 8)</fullName>
    </submittedName>
</protein>
<reference evidence="3" key="1">
    <citation type="submission" date="2022-10" db="EMBL/GenBank/DDBJ databases">
        <authorList>
            <person name="Chen Y."/>
            <person name="Dougan E. K."/>
            <person name="Chan C."/>
            <person name="Rhodes N."/>
            <person name="Thang M."/>
        </authorList>
    </citation>
    <scope>NUCLEOTIDE SEQUENCE</scope>
</reference>
<feature type="repeat" description="ANK" evidence="2">
    <location>
        <begin position="386"/>
        <end position="418"/>
    </location>
</feature>